<dbReference type="Gene3D" id="3.40.50.300">
    <property type="entry name" value="P-loop containing nucleotide triphosphate hydrolases"/>
    <property type="match status" value="2"/>
</dbReference>
<dbReference type="Pfam" id="PF13514">
    <property type="entry name" value="AAA_27"/>
    <property type="match status" value="1"/>
</dbReference>
<keyword evidence="2" id="KW-1133">Transmembrane helix</keyword>
<feature type="transmembrane region" description="Helical" evidence="2">
    <location>
        <begin position="295"/>
        <end position="310"/>
    </location>
</feature>
<evidence type="ECO:0000313" key="4">
    <source>
        <dbReference type="EMBL" id="RGB76471.1"/>
    </source>
</evidence>
<reference evidence="4 5" key="1">
    <citation type="submission" date="2018-08" db="EMBL/GenBank/DDBJ databases">
        <title>A genome reference for cultivated species of the human gut microbiota.</title>
        <authorList>
            <person name="Zou Y."/>
            <person name="Xue W."/>
            <person name="Luo G."/>
        </authorList>
    </citation>
    <scope>NUCLEOTIDE SEQUENCE [LARGE SCALE GENOMIC DNA]</scope>
    <source>
        <strain evidence="4 5">OF01-3</strain>
    </source>
</reference>
<sequence length="600" mass="70980">MTVSIKKLYLTSFGQFENTSIDLESGFNLIYGKNESGKSTITSFIEGILYGFDEGSRVRHFNKKQEIYRPINSYKYAGYAIFSKDGVDYRISRNFDDGAYEIYDFSINEVMKVKESNLNYPGEFLLGLEYELYKNLITAFQRQETSENSRNKIREFLINKDDYNFSANDALNFLDNKLANIGTMRAYTKPYAKTINEIDELSKKILDLKSLRSSYYNDFKKLDKNRNNIEKKTRILKDLRKDRDAYRENIAYKNLEDEIKYQNELNYVNAELDKYKNYESYDEVKEVDTNKTSHIGFYILICLILVFLGIYTKQYYLFTLAIILPLISILIDKNSNISSSEDTLNYKRDEDYLEYMRLSKEKEKIEEILRVLQNQDKTKSHENIMTIKDLDINETENKIRKLENELESLNKINLDLEKKLASAEEKLQKEVDLTDRLHKLETNLKDMEEEIEAINIAKSYISEIMEDASKNSNNFESEVSQIINTISKGKYDKIFYDKEFNPQIIRDDGIKLDIDKLSTGFYDQLNFALKFSINEATLDNFLIFDDAFINYDLDRLRSALFYLLDESYNRQIIYFTCHKREEEILYSEAINYHRIYLEEL</sequence>
<proteinExistence type="predicted"/>
<protein>
    <recommendedName>
        <fullName evidence="3">YhaN AAA domain-containing protein</fullName>
    </recommendedName>
</protein>
<dbReference type="InterPro" id="IPR038734">
    <property type="entry name" value="YhaN_AAA"/>
</dbReference>
<dbReference type="AlphaFoldDB" id="A0A3E2TIE1"/>
<accession>A0A3E2TIE1</accession>
<gene>
    <name evidence="4" type="ORF">DXA39_04685</name>
</gene>
<evidence type="ECO:0000313" key="5">
    <source>
        <dbReference type="Proteomes" id="UP000261011"/>
    </source>
</evidence>
<feature type="domain" description="YhaN AAA" evidence="3">
    <location>
        <begin position="5"/>
        <end position="60"/>
    </location>
</feature>
<dbReference type="EMBL" id="QVEU01000003">
    <property type="protein sequence ID" value="RGB76471.1"/>
    <property type="molecule type" value="Genomic_DNA"/>
</dbReference>
<keyword evidence="1" id="KW-0175">Coiled coil</keyword>
<dbReference type="PANTHER" id="PTHR41259:SF1">
    <property type="entry name" value="DOUBLE-STRAND BREAK REPAIR RAD50 ATPASE, PUTATIVE-RELATED"/>
    <property type="match status" value="1"/>
</dbReference>
<evidence type="ECO:0000256" key="2">
    <source>
        <dbReference type="SAM" id="Phobius"/>
    </source>
</evidence>
<keyword evidence="2" id="KW-0812">Transmembrane</keyword>
<dbReference type="InterPro" id="IPR027417">
    <property type="entry name" value="P-loop_NTPase"/>
</dbReference>
<dbReference type="PANTHER" id="PTHR41259">
    <property type="entry name" value="DOUBLE-STRAND BREAK REPAIR RAD50 ATPASE, PUTATIVE-RELATED"/>
    <property type="match status" value="1"/>
</dbReference>
<name>A0A3E2TIE1_9FIRM</name>
<comment type="caution">
    <text evidence="4">The sequence shown here is derived from an EMBL/GenBank/DDBJ whole genome shotgun (WGS) entry which is preliminary data.</text>
</comment>
<evidence type="ECO:0000256" key="1">
    <source>
        <dbReference type="SAM" id="Coils"/>
    </source>
</evidence>
<dbReference type="SUPFAM" id="SSF52540">
    <property type="entry name" value="P-loop containing nucleoside triphosphate hydrolases"/>
    <property type="match status" value="2"/>
</dbReference>
<dbReference type="OrthoDB" id="9764467at2"/>
<feature type="coiled-coil region" evidence="1">
    <location>
        <begin position="355"/>
        <end position="457"/>
    </location>
</feature>
<dbReference type="RefSeq" id="WP_117521481.1">
    <property type="nucleotide sequence ID" value="NZ_QVEU01000003.1"/>
</dbReference>
<organism evidence="4 5">
    <name type="scientific">Anaerococcus nagyae</name>
    <dbReference type="NCBI Taxonomy" id="1755241"/>
    <lineage>
        <taxon>Bacteria</taxon>
        <taxon>Bacillati</taxon>
        <taxon>Bacillota</taxon>
        <taxon>Tissierellia</taxon>
        <taxon>Tissierellales</taxon>
        <taxon>Peptoniphilaceae</taxon>
        <taxon>Anaerococcus</taxon>
    </lineage>
</organism>
<dbReference type="Proteomes" id="UP000261011">
    <property type="component" value="Unassembled WGS sequence"/>
</dbReference>
<keyword evidence="5" id="KW-1185">Reference proteome</keyword>
<evidence type="ECO:0000259" key="3">
    <source>
        <dbReference type="Pfam" id="PF13514"/>
    </source>
</evidence>
<keyword evidence="2" id="KW-0472">Membrane</keyword>
<feature type="coiled-coil region" evidence="1">
    <location>
        <begin position="191"/>
        <end position="256"/>
    </location>
</feature>